<dbReference type="EMBL" id="VSSQ01063321">
    <property type="protein sequence ID" value="MPN16372.1"/>
    <property type="molecule type" value="Genomic_DNA"/>
</dbReference>
<dbReference type="Gene3D" id="3.40.50.300">
    <property type="entry name" value="P-loop containing nucleotide triphosphate hydrolases"/>
    <property type="match status" value="1"/>
</dbReference>
<evidence type="ECO:0008006" key="2">
    <source>
        <dbReference type="Google" id="ProtNLM"/>
    </source>
</evidence>
<dbReference type="PANTHER" id="PTHR41259:SF1">
    <property type="entry name" value="DOUBLE-STRAND BREAK REPAIR RAD50 ATPASE, PUTATIVE-RELATED"/>
    <property type="match status" value="1"/>
</dbReference>
<dbReference type="InterPro" id="IPR027417">
    <property type="entry name" value="P-loop_NTPase"/>
</dbReference>
<protein>
    <recommendedName>
        <fullName evidence="2">DNA replication and repair protein RecF</fullName>
    </recommendedName>
</protein>
<evidence type="ECO:0000313" key="1">
    <source>
        <dbReference type="EMBL" id="MPN16372.1"/>
    </source>
</evidence>
<accession>A0A645FRX7</accession>
<dbReference type="AlphaFoldDB" id="A0A645FRX7"/>
<proteinExistence type="predicted"/>
<sequence>MTEGEIAAETEKLENEKVRLQKIINDSRDMVGRLSHKLEQMRHSVELDIARVKQEQCNSQLKHSVREWLSYAICRGMLEEIRSVYERERQPAVIKEANALLKLMTDNRYRIITPEGTVKLEDQTGKAKEEHFWSSGLADQVYLAIRLSLAKEFNKSSESLPIILDDVLVKFDHQRQAGIIKGLLSAAAKQQIFLFTCQKQVREIVNQVILEQETAVAACGIYNVADGTIYPSDI</sequence>
<organism evidence="1">
    <name type="scientific">bioreactor metagenome</name>
    <dbReference type="NCBI Taxonomy" id="1076179"/>
    <lineage>
        <taxon>unclassified sequences</taxon>
        <taxon>metagenomes</taxon>
        <taxon>ecological metagenomes</taxon>
    </lineage>
</organism>
<dbReference type="PANTHER" id="PTHR41259">
    <property type="entry name" value="DOUBLE-STRAND BREAK REPAIR RAD50 ATPASE, PUTATIVE-RELATED"/>
    <property type="match status" value="1"/>
</dbReference>
<comment type="caution">
    <text evidence="1">The sequence shown here is derived from an EMBL/GenBank/DDBJ whole genome shotgun (WGS) entry which is preliminary data.</text>
</comment>
<name>A0A645FRX7_9ZZZZ</name>
<reference evidence="1" key="1">
    <citation type="submission" date="2019-08" db="EMBL/GenBank/DDBJ databases">
        <authorList>
            <person name="Kucharzyk K."/>
            <person name="Murdoch R.W."/>
            <person name="Higgins S."/>
            <person name="Loffler F."/>
        </authorList>
    </citation>
    <scope>NUCLEOTIDE SEQUENCE</scope>
</reference>
<gene>
    <name evidence="1" type="primary">yhaN</name>
    <name evidence="1" type="ORF">SDC9_163711</name>
</gene>